<evidence type="ECO:0000313" key="3">
    <source>
        <dbReference type="Proteomes" id="UP000481861"/>
    </source>
</evidence>
<reference evidence="2 3" key="1">
    <citation type="submission" date="2020-01" db="EMBL/GenBank/DDBJ databases">
        <authorList>
            <consortium name="DOE Joint Genome Institute"/>
            <person name="Haridas S."/>
            <person name="Albert R."/>
            <person name="Binder M."/>
            <person name="Bloem J."/>
            <person name="Labutti K."/>
            <person name="Salamov A."/>
            <person name="Andreopoulos B."/>
            <person name="Baker S.E."/>
            <person name="Barry K."/>
            <person name="Bills G."/>
            <person name="Bluhm B.H."/>
            <person name="Cannon C."/>
            <person name="Castanera R."/>
            <person name="Culley D.E."/>
            <person name="Daum C."/>
            <person name="Ezra D."/>
            <person name="Gonzalez J.B."/>
            <person name="Henrissat B."/>
            <person name="Kuo A."/>
            <person name="Liang C."/>
            <person name="Lipzen A."/>
            <person name="Lutzoni F."/>
            <person name="Magnuson J."/>
            <person name="Mondo S."/>
            <person name="Nolan M."/>
            <person name="Ohm R."/>
            <person name="Pangilinan J."/>
            <person name="Park H.-J.H."/>
            <person name="Ramirez L."/>
            <person name="Alfaro M."/>
            <person name="Sun H."/>
            <person name="Tritt A."/>
            <person name="Yoshinaga Y."/>
            <person name="Zwiers L.-H.L."/>
            <person name="Turgeon B.G."/>
            <person name="Goodwin S.B."/>
            <person name="Spatafora J.W."/>
            <person name="Crous P.W."/>
            <person name="Grigoriev I.V."/>
        </authorList>
    </citation>
    <scope>NUCLEOTIDE SEQUENCE [LARGE SCALE GENOMIC DNA]</scope>
    <source>
        <strain evidence="2 3">CBS 611.86</strain>
    </source>
</reference>
<organism evidence="2 3">
    <name type="scientific">Massariosphaeria phaeospora</name>
    <dbReference type="NCBI Taxonomy" id="100035"/>
    <lineage>
        <taxon>Eukaryota</taxon>
        <taxon>Fungi</taxon>
        <taxon>Dikarya</taxon>
        <taxon>Ascomycota</taxon>
        <taxon>Pezizomycotina</taxon>
        <taxon>Dothideomycetes</taxon>
        <taxon>Pleosporomycetidae</taxon>
        <taxon>Pleosporales</taxon>
        <taxon>Pleosporales incertae sedis</taxon>
        <taxon>Massariosphaeria</taxon>
    </lineage>
</organism>
<keyword evidence="3" id="KW-1185">Reference proteome</keyword>
<keyword evidence="1" id="KW-0812">Transmembrane</keyword>
<dbReference type="Pfam" id="PF12716">
    <property type="entry name" value="Apq12"/>
    <property type="match status" value="1"/>
</dbReference>
<sequence>MDFIQDYIHLLPRFLPPTLLSPLLTFLTTSFGVFKALQTHLSPLLARLATQPDVASILVLVTVLFVSFKILGMAYRAVMFWVKLAVRLALWGGIALVGLWVWSRGVEGFVDDVQGLAAFWMGEYERFGGEVKAWQREKEGQIRMETGAKGRGRGSRRGVR</sequence>
<keyword evidence="1" id="KW-1133">Transmembrane helix</keyword>
<protein>
    <submittedName>
        <fullName evidence="2">Nuclear pore assembly and biogenesis-domain-containing protein</fullName>
    </submittedName>
</protein>
<comment type="caution">
    <text evidence="2">The sequence shown here is derived from an EMBL/GenBank/DDBJ whole genome shotgun (WGS) entry which is preliminary data.</text>
</comment>
<proteinExistence type="predicted"/>
<accession>A0A7C8MLJ0</accession>
<dbReference type="OrthoDB" id="3559694at2759"/>
<dbReference type="EMBL" id="JAADJZ010000015">
    <property type="protein sequence ID" value="KAF2869885.1"/>
    <property type="molecule type" value="Genomic_DNA"/>
</dbReference>
<dbReference type="Proteomes" id="UP000481861">
    <property type="component" value="Unassembled WGS sequence"/>
</dbReference>
<feature type="transmembrane region" description="Helical" evidence="1">
    <location>
        <begin position="14"/>
        <end position="34"/>
    </location>
</feature>
<gene>
    <name evidence="2" type="ORF">BDV95DRAFT_629772</name>
</gene>
<evidence type="ECO:0000313" key="2">
    <source>
        <dbReference type="EMBL" id="KAF2869885.1"/>
    </source>
</evidence>
<name>A0A7C8MLJ0_9PLEO</name>
<dbReference type="AlphaFoldDB" id="A0A7C8MLJ0"/>
<evidence type="ECO:0000256" key="1">
    <source>
        <dbReference type="SAM" id="Phobius"/>
    </source>
</evidence>
<dbReference type="InterPro" id="IPR024316">
    <property type="entry name" value="APQ12"/>
</dbReference>
<keyword evidence="1" id="KW-0472">Membrane</keyword>
<feature type="transmembrane region" description="Helical" evidence="1">
    <location>
        <begin position="84"/>
        <end position="102"/>
    </location>
</feature>
<feature type="transmembrane region" description="Helical" evidence="1">
    <location>
        <begin position="54"/>
        <end position="72"/>
    </location>
</feature>